<gene>
    <name evidence="3" type="ORF">I2F25_06395</name>
</gene>
<dbReference type="InterPro" id="IPR012902">
    <property type="entry name" value="N_methyl_site"/>
</dbReference>
<protein>
    <submittedName>
        <fullName evidence="3">Prepilin-type N-terminal cleavage/methylation domain-containing protein</fullName>
    </submittedName>
</protein>
<evidence type="ECO:0000313" key="3">
    <source>
        <dbReference type="EMBL" id="MEB5476676.1"/>
    </source>
</evidence>
<evidence type="ECO:0000313" key="4">
    <source>
        <dbReference type="Proteomes" id="UP001339883"/>
    </source>
</evidence>
<dbReference type="Gene3D" id="3.30.700.10">
    <property type="entry name" value="Glycoprotein, Type 4 Pilin"/>
    <property type="match status" value="1"/>
</dbReference>
<keyword evidence="4" id="KW-1185">Reference proteome</keyword>
<dbReference type="PROSITE" id="PS00409">
    <property type="entry name" value="PROKAR_NTER_METHYL"/>
    <property type="match status" value="1"/>
</dbReference>
<dbReference type="PRINTS" id="PR00813">
    <property type="entry name" value="BCTERIALGSPG"/>
</dbReference>
<dbReference type="InterPro" id="IPR031982">
    <property type="entry name" value="PilE-like"/>
</dbReference>
<keyword evidence="2" id="KW-0472">Membrane</keyword>
<keyword evidence="2" id="KW-0812">Transmembrane</keyword>
<evidence type="ECO:0000256" key="1">
    <source>
        <dbReference type="ARBA" id="ARBA00022481"/>
    </source>
</evidence>
<dbReference type="NCBIfam" id="TIGR02532">
    <property type="entry name" value="IV_pilin_GFxxxE"/>
    <property type="match status" value="1"/>
</dbReference>
<keyword evidence="2" id="KW-1133">Transmembrane helix</keyword>
<feature type="transmembrane region" description="Helical" evidence="2">
    <location>
        <begin position="12"/>
        <end position="30"/>
    </location>
</feature>
<dbReference type="Pfam" id="PF16732">
    <property type="entry name" value="ComP_DUS"/>
    <property type="match status" value="1"/>
</dbReference>
<dbReference type="EMBL" id="VTDN01000004">
    <property type="protein sequence ID" value="MEB5476676.1"/>
    <property type="molecule type" value="Genomic_DNA"/>
</dbReference>
<dbReference type="SUPFAM" id="SSF54523">
    <property type="entry name" value="Pili subunits"/>
    <property type="match status" value="1"/>
</dbReference>
<dbReference type="PANTHER" id="PTHR30093">
    <property type="entry name" value="GENERAL SECRETION PATHWAY PROTEIN G"/>
    <property type="match status" value="1"/>
</dbReference>
<proteinExistence type="predicted"/>
<dbReference type="Proteomes" id="UP001339883">
    <property type="component" value="Unassembled WGS sequence"/>
</dbReference>
<accession>A0ABU6DTA6</accession>
<keyword evidence="1" id="KW-0488">Methylation</keyword>
<reference evidence="3 4" key="1">
    <citation type="submission" date="2019-08" db="EMBL/GenBank/DDBJ databases">
        <title>Five species of Acinetobacter isolated from floral nectar and animal pollinators.</title>
        <authorList>
            <person name="Hendry T.A."/>
        </authorList>
    </citation>
    <scope>NUCLEOTIDE SEQUENCE [LARGE SCALE GENOMIC DNA]</scope>
    <source>
        <strain evidence="3 4">MD18.27</strain>
    </source>
</reference>
<dbReference type="RefSeq" id="WP_325775150.1">
    <property type="nucleotide sequence ID" value="NZ_VTDN01000004.1"/>
</dbReference>
<dbReference type="PANTHER" id="PTHR30093:SF47">
    <property type="entry name" value="TYPE IV PILUS NON-CORE MINOR PILIN PILE"/>
    <property type="match status" value="1"/>
</dbReference>
<comment type="caution">
    <text evidence="3">The sequence shown here is derived from an EMBL/GenBank/DDBJ whole genome shotgun (WGS) entry which is preliminary data.</text>
</comment>
<name>A0ABU6DTA6_9GAMM</name>
<dbReference type="Pfam" id="PF07963">
    <property type="entry name" value="N_methyl"/>
    <property type="match status" value="1"/>
</dbReference>
<dbReference type="InterPro" id="IPR045584">
    <property type="entry name" value="Pilin-like"/>
</dbReference>
<organism evidence="3 4">
    <name type="scientific">Acinetobacter pollinis</name>
    <dbReference type="NCBI Taxonomy" id="2605270"/>
    <lineage>
        <taxon>Bacteria</taxon>
        <taxon>Pseudomonadati</taxon>
        <taxon>Pseudomonadota</taxon>
        <taxon>Gammaproteobacteria</taxon>
        <taxon>Moraxellales</taxon>
        <taxon>Moraxellaceae</taxon>
        <taxon>Acinetobacter</taxon>
    </lineage>
</organism>
<sequence length="142" mass="15590">MKSSQGFTLIEMMIVVAIIAILAGIAYPLYTQHIVKTNRVDVQSELMRLSTRLQEYRVINHTYRNATLANIGGTSNYPAQGTANYAITLALNTDNRGYTLTATPVAGRQNGDGVVCLNQDGQRFWSKGQNVCTLSATSTWND</sequence>
<dbReference type="InterPro" id="IPR000983">
    <property type="entry name" value="Bac_GSPG_pilin"/>
</dbReference>
<evidence type="ECO:0000256" key="2">
    <source>
        <dbReference type="SAM" id="Phobius"/>
    </source>
</evidence>